<dbReference type="PANTHER" id="PTHR47463:SF2">
    <property type="entry name" value="F-BOX PROTEIN SKIP16"/>
    <property type="match status" value="1"/>
</dbReference>
<dbReference type="Pfam" id="PF12937">
    <property type="entry name" value="F-box-like"/>
    <property type="match status" value="1"/>
</dbReference>
<evidence type="ECO:0000313" key="5">
    <source>
        <dbReference type="Proteomes" id="UP000013827"/>
    </source>
</evidence>
<dbReference type="SMART" id="SM00256">
    <property type="entry name" value="FBOX"/>
    <property type="match status" value="1"/>
</dbReference>
<reference evidence="4" key="2">
    <citation type="submission" date="2024-10" db="UniProtKB">
        <authorList>
            <consortium name="EnsemblProtists"/>
        </authorList>
    </citation>
    <scope>IDENTIFICATION</scope>
</reference>
<dbReference type="Gene3D" id="1.20.1280.50">
    <property type="match status" value="1"/>
</dbReference>
<organism evidence="4 5">
    <name type="scientific">Emiliania huxleyi (strain CCMP1516)</name>
    <dbReference type="NCBI Taxonomy" id="280463"/>
    <lineage>
        <taxon>Eukaryota</taxon>
        <taxon>Haptista</taxon>
        <taxon>Haptophyta</taxon>
        <taxon>Prymnesiophyceae</taxon>
        <taxon>Isochrysidales</taxon>
        <taxon>Noelaerhabdaceae</taxon>
        <taxon>Emiliania</taxon>
    </lineage>
</organism>
<dbReference type="HOGENOM" id="CLU_610359_0_0_1"/>
<dbReference type="InterPro" id="IPR001810">
    <property type="entry name" value="F-box_dom"/>
</dbReference>
<dbReference type="STRING" id="2903.R1C547"/>
<dbReference type="InterPro" id="IPR036767">
    <property type="entry name" value="ApaG_sf"/>
</dbReference>
<dbReference type="EnsemblProtists" id="EOD17307">
    <property type="protein sequence ID" value="EOD17307"/>
    <property type="gene ID" value="EMIHUDRAFT_118581"/>
</dbReference>
<protein>
    <recommendedName>
        <fullName evidence="6">F-box domain-containing protein</fullName>
    </recommendedName>
</protein>
<reference evidence="5" key="1">
    <citation type="journal article" date="2013" name="Nature">
        <title>Pan genome of the phytoplankton Emiliania underpins its global distribution.</title>
        <authorList>
            <person name="Read B.A."/>
            <person name="Kegel J."/>
            <person name="Klute M.J."/>
            <person name="Kuo A."/>
            <person name="Lefebvre S.C."/>
            <person name="Maumus F."/>
            <person name="Mayer C."/>
            <person name="Miller J."/>
            <person name="Monier A."/>
            <person name="Salamov A."/>
            <person name="Young J."/>
            <person name="Aguilar M."/>
            <person name="Claverie J.M."/>
            <person name="Frickenhaus S."/>
            <person name="Gonzalez K."/>
            <person name="Herman E.K."/>
            <person name="Lin Y.C."/>
            <person name="Napier J."/>
            <person name="Ogata H."/>
            <person name="Sarno A.F."/>
            <person name="Shmutz J."/>
            <person name="Schroeder D."/>
            <person name="de Vargas C."/>
            <person name="Verret F."/>
            <person name="von Dassow P."/>
            <person name="Valentin K."/>
            <person name="Van de Peer Y."/>
            <person name="Wheeler G."/>
            <person name="Dacks J.B."/>
            <person name="Delwiche C.F."/>
            <person name="Dyhrman S.T."/>
            <person name="Glockner G."/>
            <person name="John U."/>
            <person name="Richards T."/>
            <person name="Worden A.Z."/>
            <person name="Zhang X."/>
            <person name="Grigoriev I.V."/>
            <person name="Allen A.E."/>
            <person name="Bidle K."/>
            <person name="Borodovsky M."/>
            <person name="Bowler C."/>
            <person name="Brownlee C."/>
            <person name="Cock J.M."/>
            <person name="Elias M."/>
            <person name="Gladyshev V.N."/>
            <person name="Groth M."/>
            <person name="Guda C."/>
            <person name="Hadaegh A."/>
            <person name="Iglesias-Rodriguez M.D."/>
            <person name="Jenkins J."/>
            <person name="Jones B.M."/>
            <person name="Lawson T."/>
            <person name="Leese F."/>
            <person name="Lindquist E."/>
            <person name="Lobanov A."/>
            <person name="Lomsadze A."/>
            <person name="Malik S.B."/>
            <person name="Marsh M.E."/>
            <person name="Mackinder L."/>
            <person name="Mock T."/>
            <person name="Mueller-Roeber B."/>
            <person name="Pagarete A."/>
            <person name="Parker M."/>
            <person name="Probert I."/>
            <person name="Quesneville H."/>
            <person name="Raines C."/>
            <person name="Rensing S.A."/>
            <person name="Riano-Pachon D.M."/>
            <person name="Richier S."/>
            <person name="Rokitta S."/>
            <person name="Shiraiwa Y."/>
            <person name="Soanes D.M."/>
            <person name="van der Giezen M."/>
            <person name="Wahlund T.M."/>
            <person name="Williams B."/>
            <person name="Wilson W."/>
            <person name="Wolfe G."/>
            <person name="Wurch L.L."/>
        </authorList>
    </citation>
    <scope>NUCLEOTIDE SEQUENCE</scope>
</reference>
<sequence>MSSPPELDPPPDITALPDALLLHILSYLTAAALGRSAAACSRWRTLALDDEVWRGECRASFGLESKTDPSGGACASFVEAARHWTDFTVRTFGASQPPAAARATLAPLWQSAREAWGCVSRWAGDALPEAKATLGPPASATEWQLFVSRLGLEALRQLRDFVDPDLRQALHAAASGWYSHPSGWEDECLGLGGGFSAYSNFACLRLLPLPLVAAWTGFLRAQSGLPERFLVVAACFGDAPRLLLSDLASGDLLLGPISPTPHLEARQVVAAGNLRLLRVVPASEAGEKHVSCVTRGIRVTASALYAPEMATFAYSIRLALVAPGEEGHLPAAQRGFETAAAATSARVHGKGVVGNFPLLREGGWRGKQRHSGRARDTRDDKQRHSGRIGQGEWCEGVFVYQSLSGRGSSISFEGSIDFVPGSLEAPAGEEFAVAVPRFPLLVGADEYLF</sequence>
<proteinExistence type="predicted"/>
<feature type="domain" description="ApaG" evidence="3">
    <location>
        <begin position="291"/>
        <end position="447"/>
    </location>
</feature>
<accession>A0A0D3J1C2</accession>
<dbReference type="InterPro" id="IPR007474">
    <property type="entry name" value="ApaG_domain"/>
</dbReference>
<keyword evidence="5" id="KW-1185">Reference proteome</keyword>
<dbReference type="RefSeq" id="XP_005769736.1">
    <property type="nucleotide sequence ID" value="XM_005769679.1"/>
</dbReference>
<evidence type="ECO:0000259" key="3">
    <source>
        <dbReference type="PROSITE" id="PS51087"/>
    </source>
</evidence>
<dbReference type="KEGG" id="ehx:EMIHUDRAFT_118581"/>
<dbReference type="InterPro" id="IPR036047">
    <property type="entry name" value="F-box-like_dom_sf"/>
</dbReference>
<feature type="compositionally biased region" description="Basic and acidic residues" evidence="1">
    <location>
        <begin position="373"/>
        <end position="383"/>
    </location>
</feature>
<dbReference type="PROSITE" id="PS51087">
    <property type="entry name" value="APAG"/>
    <property type="match status" value="1"/>
</dbReference>
<evidence type="ECO:0000313" key="4">
    <source>
        <dbReference type="EnsemblProtists" id="EOD17307"/>
    </source>
</evidence>
<evidence type="ECO:0008006" key="6">
    <source>
        <dbReference type="Google" id="ProtNLM"/>
    </source>
</evidence>
<dbReference type="AlphaFoldDB" id="A0A0D3J1C2"/>
<name>A0A0D3J1C2_EMIH1</name>
<evidence type="ECO:0000259" key="2">
    <source>
        <dbReference type="PROSITE" id="PS50181"/>
    </source>
</evidence>
<feature type="region of interest" description="Disordered" evidence="1">
    <location>
        <begin position="363"/>
        <end position="387"/>
    </location>
</feature>
<evidence type="ECO:0000256" key="1">
    <source>
        <dbReference type="SAM" id="MobiDB-lite"/>
    </source>
</evidence>
<dbReference type="eggNOG" id="KOG4408">
    <property type="taxonomic scope" value="Eukaryota"/>
</dbReference>
<dbReference type="SUPFAM" id="SSF81383">
    <property type="entry name" value="F-box domain"/>
    <property type="match status" value="1"/>
</dbReference>
<dbReference type="Gene3D" id="2.60.40.1470">
    <property type="entry name" value="ApaG domain"/>
    <property type="match status" value="1"/>
</dbReference>
<dbReference type="Proteomes" id="UP000013827">
    <property type="component" value="Unassembled WGS sequence"/>
</dbReference>
<dbReference type="PROSITE" id="PS50181">
    <property type="entry name" value="FBOX"/>
    <property type="match status" value="1"/>
</dbReference>
<dbReference type="PANTHER" id="PTHR47463">
    <property type="entry name" value="F-BOX PROTEIN SKIP16"/>
    <property type="match status" value="1"/>
</dbReference>
<dbReference type="PaxDb" id="2903-EOD17307"/>
<feature type="domain" description="F-box" evidence="2">
    <location>
        <begin position="10"/>
        <end position="56"/>
    </location>
</feature>
<dbReference type="GeneID" id="17263456"/>